<gene>
    <name evidence="8" type="ORF">NBRC116598_22890</name>
</gene>
<dbReference type="PANTHER" id="PTHR43531">
    <property type="entry name" value="PROTEIN ICFG"/>
    <property type="match status" value="1"/>
</dbReference>
<keyword evidence="9" id="KW-1185">Reference proteome</keyword>
<dbReference type="SUPFAM" id="SSF58104">
    <property type="entry name" value="Methyl-accepting chemotaxis protein (MCP) signaling domain"/>
    <property type="match status" value="1"/>
</dbReference>
<feature type="domain" description="Methyl-accepting transducer" evidence="6">
    <location>
        <begin position="328"/>
        <end position="557"/>
    </location>
</feature>
<comment type="caution">
    <text evidence="8">The sequence shown here is derived from an EMBL/GenBank/DDBJ whole genome shotgun (WGS) entry which is preliminary data.</text>
</comment>
<dbReference type="CDD" id="cd06225">
    <property type="entry name" value="HAMP"/>
    <property type="match status" value="1"/>
</dbReference>
<dbReference type="SMART" id="SM00304">
    <property type="entry name" value="HAMP"/>
    <property type="match status" value="2"/>
</dbReference>
<dbReference type="InterPro" id="IPR003660">
    <property type="entry name" value="HAMP_dom"/>
</dbReference>
<keyword evidence="3" id="KW-0807">Transducer</keyword>
<feature type="domain" description="HAMP" evidence="7">
    <location>
        <begin position="211"/>
        <end position="264"/>
    </location>
</feature>
<dbReference type="PROSITE" id="PS50885">
    <property type="entry name" value="HAMP"/>
    <property type="match status" value="2"/>
</dbReference>
<evidence type="ECO:0000259" key="6">
    <source>
        <dbReference type="PROSITE" id="PS50111"/>
    </source>
</evidence>
<evidence type="ECO:0000256" key="1">
    <source>
        <dbReference type="ARBA" id="ARBA00022500"/>
    </source>
</evidence>
<dbReference type="PANTHER" id="PTHR43531:SF11">
    <property type="entry name" value="METHYL-ACCEPTING CHEMOTAXIS PROTEIN 3"/>
    <property type="match status" value="1"/>
</dbReference>
<dbReference type="InterPro" id="IPR004089">
    <property type="entry name" value="MCPsignal_dom"/>
</dbReference>
<dbReference type="CDD" id="cd11386">
    <property type="entry name" value="MCP_signal"/>
    <property type="match status" value="1"/>
</dbReference>
<evidence type="ECO:0000256" key="2">
    <source>
        <dbReference type="ARBA" id="ARBA00029447"/>
    </source>
</evidence>
<sequence>MFRNVSINLRLLVSGITAVLSIVFLASLSVYSLWQSELELEGQIATVGTVRQELNANLKREAIEGLVVYGLLQGADLSNDDKTALSAQLTEEAESLLTSLKELQVTETQPETAAAIETVLPMAEQNLASSQALQALGFRDSAAALAALPSYLQEFHALEEALLSLGESIEARAAETAVAARAHDMNMLYTLLGVSGLAILVMLYNARRTTLTITRPIERLRMALKEVAKGDFEVRISDRMRPDDFGEIAQDIDVITARVVKTLAEQEAGRAEGERVITRLGNGLKNMSKGDFSDRIDETFDDEYDPLRIDYNETVDNLNELISKVVLASKGIQGRSSEIQVASEDLSTRTASQAATLEQTAAALEQMAMSVNTAAQNTKEVEQAVVTARSDVEHSGRVVEGAIAAMNEIEASSSRISQIIGVIDDIAFQTNLLALNAGVEAARAGEVGRGFAVVASEVRELAQRSSEAAKEIKILIATSSDHVQDGVQQVDGAGKALEAVVQQVAQISELISGISAVSANQATGINEVNIGMSQLDEVTQKNATMVDESSSAIQSLNGETRGLNQLVDQFVLREEQDQVEDATSWQDGAPEPWQDSAPEPWQDSVSEVDFAEATDDFDVDDMDYEEEQMPRSA</sequence>
<dbReference type="Gene3D" id="1.10.287.950">
    <property type="entry name" value="Methyl-accepting chemotaxis protein"/>
    <property type="match status" value="1"/>
</dbReference>
<proteinExistence type="inferred from homology"/>
<evidence type="ECO:0000259" key="7">
    <source>
        <dbReference type="PROSITE" id="PS50885"/>
    </source>
</evidence>
<organism evidence="8 9">
    <name type="scientific">Pseudophaeobacter arcticus</name>
    <dbReference type="NCBI Taxonomy" id="385492"/>
    <lineage>
        <taxon>Bacteria</taxon>
        <taxon>Pseudomonadati</taxon>
        <taxon>Pseudomonadota</taxon>
        <taxon>Alphaproteobacteria</taxon>
        <taxon>Rhodobacterales</taxon>
        <taxon>Paracoccaceae</taxon>
        <taxon>Pseudophaeobacter</taxon>
    </lineage>
</organism>
<dbReference type="Pfam" id="PF00015">
    <property type="entry name" value="MCPsignal"/>
    <property type="match status" value="1"/>
</dbReference>
<dbReference type="InterPro" id="IPR004090">
    <property type="entry name" value="Chemotax_Me-accpt_rcpt"/>
</dbReference>
<evidence type="ECO:0000256" key="4">
    <source>
        <dbReference type="SAM" id="MobiDB-lite"/>
    </source>
</evidence>
<dbReference type="EMBL" id="BAABWU010000008">
    <property type="protein sequence ID" value="GAA6196845.1"/>
    <property type="molecule type" value="Genomic_DNA"/>
</dbReference>
<dbReference type="PROSITE" id="PS50111">
    <property type="entry name" value="CHEMOTAXIS_TRANSDUC_2"/>
    <property type="match status" value="1"/>
</dbReference>
<reference evidence="8 9" key="1">
    <citation type="submission" date="2024-04" db="EMBL/GenBank/DDBJ databases">
        <title>Draft genome sequence of Pseudophaeobacter arcticus NBRC 116598.</title>
        <authorList>
            <person name="Miyakawa T."/>
            <person name="Kusuya Y."/>
            <person name="Miura T."/>
        </authorList>
    </citation>
    <scope>NUCLEOTIDE SEQUENCE [LARGE SCALE GENOMIC DNA]</scope>
    <source>
        <strain evidence="8 9">SU-CL00105</strain>
    </source>
</reference>
<evidence type="ECO:0008006" key="10">
    <source>
        <dbReference type="Google" id="ProtNLM"/>
    </source>
</evidence>
<dbReference type="Proteomes" id="UP001441944">
    <property type="component" value="Unassembled WGS sequence"/>
</dbReference>
<feature type="region of interest" description="Disordered" evidence="4">
    <location>
        <begin position="577"/>
        <end position="633"/>
    </location>
</feature>
<evidence type="ECO:0000256" key="3">
    <source>
        <dbReference type="PROSITE-ProRule" id="PRU00284"/>
    </source>
</evidence>
<name>A0ABQ0ALU0_9RHOB</name>
<keyword evidence="5" id="KW-1133">Transmembrane helix</keyword>
<protein>
    <recommendedName>
        <fullName evidence="10">Methyl-accepting chemotaxis protein</fullName>
    </recommendedName>
</protein>
<comment type="similarity">
    <text evidence="2">Belongs to the methyl-accepting chemotaxis (MCP) protein family.</text>
</comment>
<dbReference type="InterPro" id="IPR051310">
    <property type="entry name" value="MCP_chemotaxis"/>
</dbReference>
<dbReference type="Gene3D" id="6.10.340.10">
    <property type="match status" value="1"/>
</dbReference>
<dbReference type="SMART" id="SM00283">
    <property type="entry name" value="MA"/>
    <property type="match status" value="1"/>
</dbReference>
<keyword evidence="1" id="KW-0145">Chemotaxis</keyword>
<feature type="compositionally biased region" description="Acidic residues" evidence="4">
    <location>
        <begin position="609"/>
        <end position="627"/>
    </location>
</feature>
<evidence type="ECO:0000313" key="9">
    <source>
        <dbReference type="Proteomes" id="UP001441944"/>
    </source>
</evidence>
<evidence type="ECO:0000256" key="5">
    <source>
        <dbReference type="SAM" id="Phobius"/>
    </source>
</evidence>
<evidence type="ECO:0000313" key="8">
    <source>
        <dbReference type="EMBL" id="GAA6196845.1"/>
    </source>
</evidence>
<keyword evidence="5" id="KW-0812">Transmembrane</keyword>
<feature type="transmembrane region" description="Helical" evidence="5">
    <location>
        <begin position="12"/>
        <end position="34"/>
    </location>
</feature>
<dbReference type="Pfam" id="PF00672">
    <property type="entry name" value="HAMP"/>
    <property type="match status" value="2"/>
</dbReference>
<accession>A0ABQ0ALU0</accession>
<dbReference type="PRINTS" id="PR00260">
    <property type="entry name" value="CHEMTRNSDUCR"/>
</dbReference>
<feature type="domain" description="HAMP" evidence="7">
    <location>
        <begin position="271"/>
        <end position="323"/>
    </location>
</feature>
<keyword evidence="5" id="KW-0472">Membrane</keyword>
<dbReference type="SUPFAM" id="SSF158472">
    <property type="entry name" value="HAMP domain-like"/>
    <property type="match status" value="1"/>
</dbReference>